<accession>A0A137PFI4</accession>
<dbReference type="GO" id="GO:0004930">
    <property type="term" value="F:G protein-coupled receptor activity"/>
    <property type="evidence" value="ECO:0007669"/>
    <property type="project" value="TreeGrafter"/>
</dbReference>
<dbReference type="GO" id="GO:0007189">
    <property type="term" value="P:adenylate cyclase-activating G protein-coupled receptor signaling pathway"/>
    <property type="evidence" value="ECO:0007669"/>
    <property type="project" value="TreeGrafter"/>
</dbReference>
<evidence type="ECO:0000313" key="6">
    <source>
        <dbReference type="EMBL" id="KXN73735.1"/>
    </source>
</evidence>
<evidence type="ECO:0008006" key="8">
    <source>
        <dbReference type="Google" id="ProtNLM"/>
    </source>
</evidence>
<dbReference type="PANTHER" id="PTHR23112">
    <property type="entry name" value="G PROTEIN-COUPLED RECEPTOR 157-RELATED"/>
    <property type="match status" value="1"/>
</dbReference>
<feature type="transmembrane region" description="Helical" evidence="5">
    <location>
        <begin position="47"/>
        <end position="66"/>
    </location>
</feature>
<evidence type="ECO:0000313" key="7">
    <source>
        <dbReference type="Proteomes" id="UP000070444"/>
    </source>
</evidence>
<dbReference type="EMBL" id="KQ964432">
    <property type="protein sequence ID" value="KXN73735.1"/>
    <property type="molecule type" value="Genomic_DNA"/>
</dbReference>
<evidence type="ECO:0000256" key="1">
    <source>
        <dbReference type="ARBA" id="ARBA00004141"/>
    </source>
</evidence>
<sequence>MLNPMIPRQIGLVLHPIGMACSILVLVSIITLTLINRQLANRMTVRLIAAIAFTDLLAHVGEFYSVSNAKLPLGSTACEVVIGFRLFARTFYCFTNIAICFHLYRGLVLLKKSTWRFEILTWAVTIAMVAIFTGIYAGLGAFTGVKNKKGCNPGADDKTLNTIFYWIIGLVNVFTIAIGIFTTIVGHRSLNAWINKYADSRSYKGEDPIKFKKDRRKMAVRSFLYPLSTCITLPFEGLFFILNAFNIYIFEITIPNVLGTGLSGVLTALAFSIDPSTHKAFAAAYAQVREKLSNRNGFNDNMSESTDTISLKRAV</sequence>
<name>A0A137PFI4_CONC2</name>
<keyword evidence="4 5" id="KW-0472">Membrane</keyword>
<evidence type="ECO:0000256" key="2">
    <source>
        <dbReference type="ARBA" id="ARBA00022692"/>
    </source>
</evidence>
<keyword evidence="2 5" id="KW-0812">Transmembrane</keyword>
<reference evidence="6 7" key="1">
    <citation type="journal article" date="2015" name="Genome Biol. Evol.">
        <title>Phylogenomic analyses indicate that early fungi evolved digesting cell walls of algal ancestors of land plants.</title>
        <authorList>
            <person name="Chang Y."/>
            <person name="Wang S."/>
            <person name="Sekimoto S."/>
            <person name="Aerts A.L."/>
            <person name="Choi C."/>
            <person name="Clum A."/>
            <person name="LaButti K.M."/>
            <person name="Lindquist E.A."/>
            <person name="Yee Ngan C."/>
            <person name="Ohm R.A."/>
            <person name="Salamov A.A."/>
            <person name="Grigoriev I.V."/>
            <person name="Spatafora J.W."/>
            <person name="Berbee M.L."/>
        </authorList>
    </citation>
    <scope>NUCLEOTIDE SEQUENCE [LARGE SCALE GENOMIC DNA]</scope>
    <source>
        <strain evidence="6 7">NRRL 28638</strain>
    </source>
</reference>
<proteinExistence type="predicted"/>
<evidence type="ECO:0000256" key="3">
    <source>
        <dbReference type="ARBA" id="ARBA00022989"/>
    </source>
</evidence>
<organism evidence="6 7">
    <name type="scientific">Conidiobolus coronatus (strain ATCC 28846 / CBS 209.66 / NRRL 28638)</name>
    <name type="common">Delacroixia coronata</name>
    <dbReference type="NCBI Taxonomy" id="796925"/>
    <lineage>
        <taxon>Eukaryota</taxon>
        <taxon>Fungi</taxon>
        <taxon>Fungi incertae sedis</taxon>
        <taxon>Zoopagomycota</taxon>
        <taxon>Entomophthoromycotina</taxon>
        <taxon>Entomophthoromycetes</taxon>
        <taxon>Entomophthorales</taxon>
        <taxon>Ancylistaceae</taxon>
        <taxon>Conidiobolus</taxon>
    </lineage>
</organism>
<dbReference type="Proteomes" id="UP000070444">
    <property type="component" value="Unassembled WGS sequence"/>
</dbReference>
<evidence type="ECO:0000256" key="5">
    <source>
        <dbReference type="SAM" id="Phobius"/>
    </source>
</evidence>
<feature type="transmembrane region" description="Helical" evidence="5">
    <location>
        <begin position="86"/>
        <end position="107"/>
    </location>
</feature>
<feature type="transmembrane region" description="Helical" evidence="5">
    <location>
        <begin position="248"/>
        <end position="271"/>
    </location>
</feature>
<keyword evidence="3 5" id="KW-1133">Transmembrane helix</keyword>
<feature type="transmembrane region" description="Helical" evidence="5">
    <location>
        <begin position="12"/>
        <end position="35"/>
    </location>
</feature>
<evidence type="ECO:0000256" key="4">
    <source>
        <dbReference type="ARBA" id="ARBA00023136"/>
    </source>
</evidence>
<protein>
    <recommendedName>
        <fullName evidence="8">G-protein coupled receptors family 1 profile domain-containing protein</fullName>
    </recommendedName>
</protein>
<dbReference type="AlphaFoldDB" id="A0A137PFI4"/>
<feature type="transmembrane region" description="Helical" evidence="5">
    <location>
        <begin position="119"/>
        <end position="143"/>
    </location>
</feature>
<feature type="transmembrane region" description="Helical" evidence="5">
    <location>
        <begin position="163"/>
        <end position="186"/>
    </location>
</feature>
<dbReference type="GO" id="GO:0005886">
    <property type="term" value="C:plasma membrane"/>
    <property type="evidence" value="ECO:0007669"/>
    <property type="project" value="TreeGrafter"/>
</dbReference>
<gene>
    <name evidence="6" type="ORF">CONCODRAFT_3295</name>
</gene>
<keyword evidence="7" id="KW-1185">Reference proteome</keyword>
<comment type="subcellular location">
    <subcellularLocation>
        <location evidence="1">Membrane</location>
        <topology evidence="1">Multi-pass membrane protein</topology>
    </subcellularLocation>
</comment>
<dbReference type="PANTHER" id="PTHR23112:SF0">
    <property type="entry name" value="TRANSMEMBRANE PROTEIN 116"/>
    <property type="match status" value="1"/>
</dbReference>
<dbReference type="Gene3D" id="1.20.1070.10">
    <property type="entry name" value="Rhodopsin 7-helix transmembrane proteins"/>
    <property type="match status" value="1"/>
</dbReference>
<feature type="transmembrane region" description="Helical" evidence="5">
    <location>
        <begin position="223"/>
        <end position="242"/>
    </location>
</feature>